<dbReference type="Proteomes" id="UP000318741">
    <property type="component" value="Chromosome"/>
</dbReference>
<dbReference type="AlphaFoldDB" id="A0A517P6V2"/>
<accession>A0A517P6V2</accession>
<name>A0A517P6V2_9PLAN</name>
<proteinExistence type="predicted"/>
<dbReference type="KEGG" id="acaf:CA12_11870"/>
<gene>
    <name evidence="2" type="ORF">CA12_11870</name>
</gene>
<organism evidence="2 3">
    <name type="scientific">Alienimonas californiensis</name>
    <dbReference type="NCBI Taxonomy" id="2527989"/>
    <lineage>
        <taxon>Bacteria</taxon>
        <taxon>Pseudomonadati</taxon>
        <taxon>Planctomycetota</taxon>
        <taxon>Planctomycetia</taxon>
        <taxon>Planctomycetales</taxon>
        <taxon>Planctomycetaceae</taxon>
        <taxon>Alienimonas</taxon>
    </lineage>
</organism>
<evidence type="ECO:0000256" key="1">
    <source>
        <dbReference type="SAM" id="MobiDB-lite"/>
    </source>
</evidence>
<dbReference type="RefSeq" id="WP_145357938.1">
    <property type="nucleotide sequence ID" value="NZ_CP036265.1"/>
</dbReference>
<evidence type="ECO:0000313" key="3">
    <source>
        <dbReference type="Proteomes" id="UP000318741"/>
    </source>
</evidence>
<keyword evidence="3" id="KW-1185">Reference proteome</keyword>
<feature type="region of interest" description="Disordered" evidence="1">
    <location>
        <begin position="1"/>
        <end position="28"/>
    </location>
</feature>
<reference evidence="2 3" key="1">
    <citation type="submission" date="2019-02" db="EMBL/GenBank/DDBJ databases">
        <title>Deep-cultivation of Planctomycetes and their phenomic and genomic characterization uncovers novel biology.</title>
        <authorList>
            <person name="Wiegand S."/>
            <person name="Jogler M."/>
            <person name="Boedeker C."/>
            <person name="Pinto D."/>
            <person name="Vollmers J."/>
            <person name="Rivas-Marin E."/>
            <person name="Kohn T."/>
            <person name="Peeters S.H."/>
            <person name="Heuer A."/>
            <person name="Rast P."/>
            <person name="Oberbeckmann S."/>
            <person name="Bunk B."/>
            <person name="Jeske O."/>
            <person name="Meyerdierks A."/>
            <person name="Storesund J.E."/>
            <person name="Kallscheuer N."/>
            <person name="Luecker S."/>
            <person name="Lage O.M."/>
            <person name="Pohl T."/>
            <person name="Merkel B.J."/>
            <person name="Hornburger P."/>
            <person name="Mueller R.-W."/>
            <person name="Bruemmer F."/>
            <person name="Labrenz M."/>
            <person name="Spormann A.M."/>
            <person name="Op den Camp H."/>
            <person name="Overmann J."/>
            <person name="Amann R."/>
            <person name="Jetten M.S.M."/>
            <person name="Mascher T."/>
            <person name="Medema M.H."/>
            <person name="Devos D.P."/>
            <person name="Kaster A.-K."/>
            <person name="Ovreas L."/>
            <person name="Rohde M."/>
            <person name="Galperin M.Y."/>
            <person name="Jogler C."/>
        </authorList>
    </citation>
    <scope>NUCLEOTIDE SEQUENCE [LARGE SCALE GENOMIC DNA]</scope>
    <source>
        <strain evidence="2 3">CA12</strain>
    </source>
</reference>
<sequence>MTDHSPQSPFGAGLDEEPEDPLAPTSLTAEQRAAVVRALTAGAAPQKACADAGVDPLSFFAALAEDAELAVQIGRLDVMRSLNVLAITYQKALSGASADRSLYLKFRPPPPAAPVDEETCELDGPMGASDEEQWNV</sequence>
<dbReference type="EMBL" id="CP036265">
    <property type="protein sequence ID" value="QDT15106.1"/>
    <property type="molecule type" value="Genomic_DNA"/>
</dbReference>
<feature type="region of interest" description="Disordered" evidence="1">
    <location>
        <begin position="108"/>
        <end position="136"/>
    </location>
</feature>
<evidence type="ECO:0000313" key="2">
    <source>
        <dbReference type="EMBL" id="QDT15106.1"/>
    </source>
</evidence>
<protein>
    <submittedName>
        <fullName evidence="2">Uncharacterized protein</fullName>
    </submittedName>
</protein>